<keyword evidence="2" id="KW-0614">Plasmid</keyword>
<geneLocation type="plasmid" evidence="2 3">
    <name>pCC829_1</name>
</geneLocation>
<reference evidence="2" key="1">
    <citation type="submission" date="2021-11" db="EMBL/GenBank/DDBJ databases">
        <title>Australian commercial rhizobial inoculants.</title>
        <authorList>
            <person name="Kohlmeier M.G."/>
            <person name="O'Hara G.W."/>
            <person name="Colombi E."/>
            <person name="Ramsay J.P."/>
            <person name="Terpolilli J."/>
        </authorList>
    </citation>
    <scope>NUCLEOTIDE SEQUENCE</scope>
    <source>
        <strain evidence="2">CC829</strain>
        <plasmid evidence="2">pCC829_1</plasmid>
    </source>
</reference>
<sequence length="99" mass="10561">MNVVPQTQRISVLRISLSSFSPRARLAATSARQSRSWRHSAKAVSGMVSRSSDHAASKASRGFEGGGYATGQGDPVVLVTSIVQAKGRFGSFQGIKLRR</sequence>
<evidence type="ECO:0000256" key="1">
    <source>
        <dbReference type="SAM" id="MobiDB-lite"/>
    </source>
</evidence>
<name>A0ABY3QZY7_9BRAD</name>
<evidence type="ECO:0000313" key="2">
    <source>
        <dbReference type="EMBL" id="UFW91608.1"/>
    </source>
</evidence>
<evidence type="ECO:0000313" key="3">
    <source>
        <dbReference type="Proteomes" id="UP001430990"/>
    </source>
</evidence>
<gene>
    <name evidence="2" type="ORF">BjapCC829_47385</name>
</gene>
<feature type="region of interest" description="Disordered" evidence="1">
    <location>
        <begin position="45"/>
        <end position="70"/>
    </location>
</feature>
<protein>
    <submittedName>
        <fullName evidence="2">Uncharacterized protein</fullName>
    </submittedName>
</protein>
<accession>A0ABY3QZY7</accession>
<organism evidence="2 3">
    <name type="scientific">Bradyrhizobium barranii</name>
    <dbReference type="NCBI Taxonomy" id="2992140"/>
    <lineage>
        <taxon>Bacteria</taxon>
        <taxon>Pseudomonadati</taxon>
        <taxon>Pseudomonadota</taxon>
        <taxon>Alphaproteobacteria</taxon>
        <taxon>Hyphomicrobiales</taxon>
        <taxon>Nitrobacteraceae</taxon>
        <taxon>Bradyrhizobium</taxon>
    </lineage>
</organism>
<dbReference type="EMBL" id="CP088101">
    <property type="protein sequence ID" value="UFW91608.1"/>
    <property type="molecule type" value="Genomic_DNA"/>
</dbReference>
<dbReference type="RefSeq" id="WP_063982905.1">
    <property type="nucleotide sequence ID" value="NZ_CP088101.1"/>
</dbReference>
<dbReference type="Proteomes" id="UP001430990">
    <property type="component" value="Plasmid pCC829_1"/>
</dbReference>
<proteinExistence type="predicted"/>
<keyword evidence="3" id="KW-1185">Reference proteome</keyword>